<name>A0A1G2U5I4_9BACT</name>
<feature type="signal peptide" evidence="6">
    <location>
        <begin position="1"/>
        <end position="19"/>
    </location>
</feature>
<dbReference type="EMBL" id="MHWD01000005">
    <property type="protein sequence ID" value="OHB04766.1"/>
    <property type="molecule type" value="Genomic_DNA"/>
</dbReference>
<accession>A0A1G2U5I4</accession>
<keyword evidence="2 5" id="KW-0812">Transmembrane</keyword>
<comment type="subcellular location">
    <subcellularLocation>
        <location evidence="1">Membrane</location>
        <topology evidence="1">Multi-pass membrane protein</topology>
    </subcellularLocation>
</comment>
<evidence type="ECO:0000256" key="6">
    <source>
        <dbReference type="SAM" id="SignalP"/>
    </source>
</evidence>
<evidence type="ECO:0000256" key="2">
    <source>
        <dbReference type="ARBA" id="ARBA00022692"/>
    </source>
</evidence>
<evidence type="ECO:0000256" key="4">
    <source>
        <dbReference type="ARBA" id="ARBA00023136"/>
    </source>
</evidence>
<evidence type="ECO:0000313" key="8">
    <source>
        <dbReference type="Proteomes" id="UP000179283"/>
    </source>
</evidence>
<evidence type="ECO:0000313" key="7">
    <source>
        <dbReference type="EMBL" id="OHB04766.1"/>
    </source>
</evidence>
<feature type="transmembrane region" description="Helical" evidence="5">
    <location>
        <begin position="113"/>
        <end position="130"/>
    </location>
</feature>
<organism evidence="7 8">
    <name type="scientific">Candidatus Zambryskibacteria bacterium RIFCSPLOWO2_01_FULL_43_17</name>
    <dbReference type="NCBI Taxonomy" id="1802760"/>
    <lineage>
        <taxon>Bacteria</taxon>
        <taxon>Candidatus Zambryskiibacteriota</taxon>
    </lineage>
</organism>
<dbReference type="InterPro" id="IPR032808">
    <property type="entry name" value="DoxX"/>
</dbReference>
<keyword evidence="3 5" id="KW-1133">Transmembrane helix</keyword>
<sequence>MKKAIFALRLSLGWLFTYAGLTKIADTSWSAAGYLNNSETFSSLFSWFASPANIGWVNFVNEWGLLLIGVCLLIGLWVRWASIAGIILMALYYFPILNFPYAGDHSFIVDEHVIYAFVFWLFIAADAGKYKGLDGRKVK</sequence>
<protein>
    <recommendedName>
        <fullName evidence="9">DoxX family protein</fullName>
    </recommendedName>
</protein>
<evidence type="ECO:0000256" key="3">
    <source>
        <dbReference type="ARBA" id="ARBA00022989"/>
    </source>
</evidence>
<reference evidence="7 8" key="1">
    <citation type="journal article" date="2016" name="Nat. Commun.">
        <title>Thousands of microbial genomes shed light on interconnected biogeochemical processes in an aquifer system.</title>
        <authorList>
            <person name="Anantharaman K."/>
            <person name="Brown C.T."/>
            <person name="Hug L.A."/>
            <person name="Sharon I."/>
            <person name="Castelle C.J."/>
            <person name="Probst A.J."/>
            <person name="Thomas B.C."/>
            <person name="Singh A."/>
            <person name="Wilkins M.J."/>
            <person name="Karaoz U."/>
            <person name="Brodie E.L."/>
            <person name="Williams K.H."/>
            <person name="Hubbard S.S."/>
            <person name="Banfield J.F."/>
        </authorList>
    </citation>
    <scope>NUCLEOTIDE SEQUENCE [LARGE SCALE GENOMIC DNA]</scope>
</reference>
<gene>
    <name evidence="7" type="ORF">A2920_00665</name>
</gene>
<dbReference type="AlphaFoldDB" id="A0A1G2U5I4"/>
<feature type="chain" id="PRO_5009584661" description="DoxX family protein" evidence="6">
    <location>
        <begin position="20"/>
        <end position="139"/>
    </location>
</feature>
<dbReference type="GO" id="GO:0016020">
    <property type="term" value="C:membrane"/>
    <property type="evidence" value="ECO:0007669"/>
    <property type="project" value="UniProtKB-SubCell"/>
</dbReference>
<evidence type="ECO:0000256" key="1">
    <source>
        <dbReference type="ARBA" id="ARBA00004141"/>
    </source>
</evidence>
<dbReference type="Pfam" id="PF07681">
    <property type="entry name" value="DoxX"/>
    <property type="match status" value="1"/>
</dbReference>
<comment type="caution">
    <text evidence="7">The sequence shown here is derived from an EMBL/GenBank/DDBJ whole genome shotgun (WGS) entry which is preliminary data.</text>
</comment>
<keyword evidence="4 5" id="KW-0472">Membrane</keyword>
<evidence type="ECO:0008006" key="9">
    <source>
        <dbReference type="Google" id="ProtNLM"/>
    </source>
</evidence>
<evidence type="ECO:0000256" key="5">
    <source>
        <dbReference type="SAM" id="Phobius"/>
    </source>
</evidence>
<dbReference type="Proteomes" id="UP000179283">
    <property type="component" value="Unassembled WGS sequence"/>
</dbReference>
<proteinExistence type="predicted"/>
<feature type="transmembrane region" description="Helical" evidence="5">
    <location>
        <begin position="67"/>
        <end position="93"/>
    </location>
</feature>
<keyword evidence="6" id="KW-0732">Signal</keyword>